<sequence length="609" mass="65433">MFQNFDQTTDFSRSAGRVRQLRAGFGEAGVDGFIVPRADEHQGEYIPPSAARLEWLTGFSGSAGVAVVLAERAVILVDGRYTLQVRSEVDLAVFEPVSSVDTSLADFLKAAAPGRRIGFDPWLHTVSEMRALTDAIEAVGGQLVALQANPIDRIWNERPAPPKARAVVHPERFAGRPAEDKLADLVGRIGEAKADAALLTDPASIAWAFNIRGADVPHTPLMLAFAILRAEGRPTLFVDPDKLDVEIRARLAALCDLASPDDFEAALKREATGRAIGLDPQLGAARLANIVAAAGGRLVDMPDPARLPRAIKNAGEIAGSRAAHRRDGAAVASFLAWLDRQPPGSVTEIGAAERLEALRAEYGERDGHPLKDISFDTIAGSGPNGAIVHYRVNRGSDRPLGEGELFLLDSGAQYEDGTTDVTRTVPIGGPSAEMRMKFTLVLKGMIAIATARFPKGTRGVDLDPLARIALWKAGCDYAHGTGHGVGSYLAVHEGPQSISRRGMAVLEAGMILSNEPGYYREGAFGIRIENLILVEPASPIAGGDLPMHSFETLTFAPIDRRLIEPTLMSREEVDWVDAYHAEVRLSLTPLMSAEDRSWLEAATRPVGIR</sequence>
<organism evidence="8 9">
    <name type="scientific">Aurantimonas marianensis</name>
    <dbReference type="NCBI Taxonomy" id="2920428"/>
    <lineage>
        <taxon>Bacteria</taxon>
        <taxon>Pseudomonadati</taxon>
        <taxon>Pseudomonadota</taxon>
        <taxon>Alphaproteobacteria</taxon>
        <taxon>Hyphomicrobiales</taxon>
        <taxon>Aurantimonadaceae</taxon>
        <taxon>Aurantimonas</taxon>
    </lineage>
</organism>
<dbReference type="GO" id="GO:0046872">
    <property type="term" value="F:metal ion binding"/>
    <property type="evidence" value="ECO:0007669"/>
    <property type="project" value="UniProtKB-KW"/>
</dbReference>
<protein>
    <submittedName>
        <fullName evidence="8">Aminopeptidase P family protein</fullName>
    </submittedName>
</protein>
<feature type="domain" description="Peptidase M24 C-terminal" evidence="7">
    <location>
        <begin position="547"/>
        <end position="606"/>
    </location>
</feature>
<evidence type="ECO:0000259" key="7">
    <source>
        <dbReference type="Pfam" id="PF16188"/>
    </source>
</evidence>
<dbReference type="PANTHER" id="PTHR43763">
    <property type="entry name" value="XAA-PRO AMINOPEPTIDASE 1"/>
    <property type="match status" value="1"/>
</dbReference>
<feature type="domain" description="Creatinase N-terminal" evidence="6">
    <location>
        <begin position="17"/>
        <end position="144"/>
    </location>
</feature>
<evidence type="ECO:0000256" key="2">
    <source>
        <dbReference type="ARBA" id="ARBA00022723"/>
    </source>
</evidence>
<dbReference type="InterPro" id="IPR033740">
    <property type="entry name" value="Pept_M24B"/>
</dbReference>
<keyword evidence="4" id="KW-0464">Manganese</keyword>
<evidence type="ECO:0000313" key="9">
    <source>
        <dbReference type="Proteomes" id="UP001155220"/>
    </source>
</evidence>
<evidence type="ECO:0000256" key="1">
    <source>
        <dbReference type="ARBA" id="ARBA00008766"/>
    </source>
</evidence>
<evidence type="ECO:0000259" key="5">
    <source>
        <dbReference type="Pfam" id="PF00557"/>
    </source>
</evidence>
<evidence type="ECO:0000256" key="4">
    <source>
        <dbReference type="ARBA" id="ARBA00023211"/>
    </source>
</evidence>
<keyword evidence="3" id="KW-0378">Hydrolase</keyword>
<dbReference type="InterPro" id="IPR050422">
    <property type="entry name" value="X-Pro_aminopeptidase_P"/>
</dbReference>
<dbReference type="AlphaFoldDB" id="A0A9X2HBH5"/>
<keyword evidence="9" id="KW-1185">Reference proteome</keyword>
<dbReference type="PANTHER" id="PTHR43763:SF6">
    <property type="entry name" value="XAA-PRO AMINOPEPTIDASE 1"/>
    <property type="match status" value="1"/>
</dbReference>
<dbReference type="InterPro" id="IPR032416">
    <property type="entry name" value="Peptidase_M24_C"/>
</dbReference>
<keyword evidence="8" id="KW-0645">Protease</keyword>
<comment type="caution">
    <text evidence="8">The sequence shown here is derived from an EMBL/GenBank/DDBJ whole genome shotgun (WGS) entry which is preliminary data.</text>
</comment>
<dbReference type="Gene3D" id="3.40.350.10">
    <property type="entry name" value="Creatinase/prolidase N-terminal domain"/>
    <property type="match status" value="2"/>
</dbReference>
<dbReference type="InterPro" id="IPR000994">
    <property type="entry name" value="Pept_M24"/>
</dbReference>
<gene>
    <name evidence="8" type="ORF">MJ956_09515</name>
</gene>
<keyword evidence="8" id="KW-0031">Aminopeptidase</keyword>
<dbReference type="Pfam" id="PF16189">
    <property type="entry name" value="Creatinase_N_2"/>
    <property type="match status" value="1"/>
</dbReference>
<evidence type="ECO:0000256" key="3">
    <source>
        <dbReference type="ARBA" id="ARBA00022801"/>
    </source>
</evidence>
<keyword evidence="2" id="KW-0479">Metal-binding</keyword>
<dbReference type="SUPFAM" id="SSF53092">
    <property type="entry name" value="Creatinase/prolidase N-terminal domain"/>
    <property type="match status" value="1"/>
</dbReference>
<reference evidence="8" key="1">
    <citation type="submission" date="2022-03" db="EMBL/GenBank/DDBJ databases">
        <title>Aurantimonas Liuensis sp. Nov., isolated from the hadal seawater of the Mariana Trench.</title>
        <authorList>
            <person name="Liu R."/>
        </authorList>
    </citation>
    <scope>NUCLEOTIDE SEQUENCE</scope>
    <source>
        <strain evidence="8">LRZ36</strain>
    </source>
</reference>
<dbReference type="RefSeq" id="WP_253964237.1">
    <property type="nucleotide sequence ID" value="NZ_JALHBS010000049.1"/>
</dbReference>
<dbReference type="FunFam" id="3.90.230.10:FF:000007">
    <property type="entry name" value="Xaa-Pro aminopeptidase P"/>
    <property type="match status" value="1"/>
</dbReference>
<dbReference type="CDD" id="cd01085">
    <property type="entry name" value="APP"/>
    <property type="match status" value="1"/>
</dbReference>
<dbReference type="EMBL" id="JALHBS010000049">
    <property type="protein sequence ID" value="MCP3055382.1"/>
    <property type="molecule type" value="Genomic_DNA"/>
</dbReference>
<dbReference type="InterPro" id="IPR029149">
    <property type="entry name" value="Creatin/AminoP/Spt16_N"/>
</dbReference>
<dbReference type="GO" id="GO:0005737">
    <property type="term" value="C:cytoplasm"/>
    <property type="evidence" value="ECO:0007669"/>
    <property type="project" value="UniProtKB-ARBA"/>
</dbReference>
<dbReference type="Pfam" id="PF16188">
    <property type="entry name" value="Peptidase_M24_C"/>
    <property type="match status" value="1"/>
</dbReference>
<feature type="domain" description="Peptidase M24" evidence="5">
    <location>
        <begin position="321"/>
        <end position="535"/>
    </location>
</feature>
<evidence type="ECO:0000313" key="8">
    <source>
        <dbReference type="EMBL" id="MCP3055382.1"/>
    </source>
</evidence>
<dbReference type="InterPro" id="IPR036005">
    <property type="entry name" value="Creatinase/aminopeptidase-like"/>
</dbReference>
<dbReference type="GO" id="GO:0070006">
    <property type="term" value="F:metalloaminopeptidase activity"/>
    <property type="evidence" value="ECO:0007669"/>
    <property type="project" value="InterPro"/>
</dbReference>
<dbReference type="InterPro" id="IPR000587">
    <property type="entry name" value="Creatinase_N"/>
</dbReference>
<proteinExistence type="inferred from homology"/>
<name>A0A9X2HBH5_9HYPH</name>
<dbReference type="Gene3D" id="3.90.230.10">
    <property type="entry name" value="Creatinase/methionine aminopeptidase superfamily"/>
    <property type="match status" value="1"/>
</dbReference>
<comment type="similarity">
    <text evidence="1">Belongs to the peptidase M24B family.</text>
</comment>
<dbReference type="Pfam" id="PF01321">
    <property type="entry name" value="Creatinase_N"/>
    <property type="match status" value="1"/>
</dbReference>
<evidence type="ECO:0000259" key="6">
    <source>
        <dbReference type="Pfam" id="PF01321"/>
    </source>
</evidence>
<dbReference type="Pfam" id="PF00557">
    <property type="entry name" value="Peptidase_M24"/>
    <property type="match status" value="1"/>
</dbReference>
<accession>A0A9X2HBH5</accession>
<dbReference type="Proteomes" id="UP001155220">
    <property type="component" value="Unassembled WGS sequence"/>
</dbReference>
<dbReference type="SUPFAM" id="SSF55920">
    <property type="entry name" value="Creatinase/aminopeptidase"/>
    <property type="match status" value="1"/>
</dbReference>